<gene>
    <name evidence="4" type="ORF">SBAD_LOCUS4915</name>
</gene>
<comment type="caution">
    <text evidence="1">Lacks conserved residue(s) required for the propagation of feature annotation.</text>
</comment>
<dbReference type="AlphaFoldDB" id="A0A183IMR9"/>
<organism evidence="6">
    <name type="scientific">Soboliphyme baturini</name>
    <dbReference type="NCBI Taxonomy" id="241478"/>
    <lineage>
        <taxon>Eukaryota</taxon>
        <taxon>Metazoa</taxon>
        <taxon>Ecdysozoa</taxon>
        <taxon>Nematoda</taxon>
        <taxon>Enoplea</taxon>
        <taxon>Dorylaimia</taxon>
        <taxon>Dioctophymatida</taxon>
        <taxon>Dioctophymatoidea</taxon>
        <taxon>Soboliphymatidae</taxon>
        <taxon>Soboliphyme</taxon>
    </lineage>
</organism>
<feature type="region of interest" description="Disordered" evidence="2">
    <location>
        <begin position="1"/>
        <end position="71"/>
    </location>
</feature>
<feature type="domain" description="ShKT" evidence="3">
    <location>
        <begin position="230"/>
        <end position="265"/>
    </location>
</feature>
<dbReference type="EMBL" id="UZAM01008625">
    <property type="protein sequence ID" value="VDP05711.1"/>
    <property type="molecule type" value="Genomic_DNA"/>
</dbReference>
<dbReference type="PROSITE" id="PS51670">
    <property type="entry name" value="SHKT"/>
    <property type="match status" value="1"/>
</dbReference>
<dbReference type="OrthoDB" id="5919119at2759"/>
<dbReference type="SMART" id="SM00254">
    <property type="entry name" value="ShKT"/>
    <property type="match status" value="1"/>
</dbReference>
<dbReference type="Proteomes" id="UP000270296">
    <property type="component" value="Unassembled WGS sequence"/>
</dbReference>
<accession>A0A183IMR9</accession>
<evidence type="ECO:0000256" key="1">
    <source>
        <dbReference type="PROSITE-ProRule" id="PRU01005"/>
    </source>
</evidence>
<sequence length="316" mass="36397">MPRPTRPVDWNRFLKSFGSSPNKMKPQKGREKERPKAKPEEFKTEAFGAMAEPSPQTRQTDGGLRQIDGQSQRTDWSNVLSHLRTMVNAPQIGVSPKESPHAANPPAVPRLITQRQREPISKAMVEEQIGKIGTKEELTAFNKKVLKQCAGERHPISKILPLMRKTGIYDEYLENRCDTDYHGNCKNVWHNCVQNESRIFCPKTCGDPMCGNLRFYGSFKYDTFNYQSNCQNSQAYSCEQLRQRGDCLSNPGSMAEICPESCGYCHNDIDFLPYMPEQQKIIMWLTFFDGGVYEAYAKYMWERIEAIHQKAMYHRC</sequence>
<dbReference type="InterPro" id="IPR003582">
    <property type="entry name" value="ShKT_dom"/>
</dbReference>
<feature type="compositionally biased region" description="Basic and acidic residues" evidence="2">
    <location>
        <begin position="28"/>
        <end position="44"/>
    </location>
</feature>
<evidence type="ECO:0000313" key="6">
    <source>
        <dbReference type="WBParaSite" id="SBAD_0000511501-mRNA-1"/>
    </source>
</evidence>
<protein>
    <submittedName>
        <fullName evidence="6">ShKT domain-containing protein</fullName>
    </submittedName>
</protein>
<evidence type="ECO:0000313" key="5">
    <source>
        <dbReference type="Proteomes" id="UP000270296"/>
    </source>
</evidence>
<name>A0A183IMR9_9BILA</name>
<evidence type="ECO:0000313" key="4">
    <source>
        <dbReference type="EMBL" id="VDP05711.1"/>
    </source>
</evidence>
<evidence type="ECO:0000259" key="3">
    <source>
        <dbReference type="PROSITE" id="PS51670"/>
    </source>
</evidence>
<dbReference type="Pfam" id="PF01549">
    <property type="entry name" value="ShK"/>
    <property type="match status" value="2"/>
</dbReference>
<reference evidence="4 5" key="2">
    <citation type="submission" date="2018-11" db="EMBL/GenBank/DDBJ databases">
        <authorList>
            <consortium name="Pathogen Informatics"/>
        </authorList>
    </citation>
    <scope>NUCLEOTIDE SEQUENCE [LARGE SCALE GENOMIC DNA]</scope>
</reference>
<keyword evidence="5" id="KW-1185">Reference proteome</keyword>
<evidence type="ECO:0000256" key="2">
    <source>
        <dbReference type="SAM" id="MobiDB-lite"/>
    </source>
</evidence>
<reference evidence="6" key="1">
    <citation type="submission" date="2016-06" db="UniProtKB">
        <authorList>
            <consortium name="WormBaseParasite"/>
        </authorList>
    </citation>
    <scope>IDENTIFICATION</scope>
</reference>
<dbReference type="WBParaSite" id="SBAD_0000511501-mRNA-1">
    <property type="protein sequence ID" value="SBAD_0000511501-mRNA-1"/>
    <property type="gene ID" value="SBAD_0000511501"/>
</dbReference>
<proteinExistence type="predicted"/>